<dbReference type="Proteomes" id="UP001152797">
    <property type="component" value="Unassembled WGS sequence"/>
</dbReference>
<evidence type="ECO:0000313" key="3">
    <source>
        <dbReference type="Proteomes" id="UP001152797"/>
    </source>
</evidence>
<organism evidence="1">
    <name type="scientific">Cladocopium goreaui</name>
    <dbReference type="NCBI Taxonomy" id="2562237"/>
    <lineage>
        <taxon>Eukaryota</taxon>
        <taxon>Sar</taxon>
        <taxon>Alveolata</taxon>
        <taxon>Dinophyceae</taxon>
        <taxon>Suessiales</taxon>
        <taxon>Symbiodiniaceae</taxon>
        <taxon>Cladocopium</taxon>
    </lineage>
</organism>
<comment type="caution">
    <text evidence="1">The sequence shown here is derived from an EMBL/GenBank/DDBJ whole genome shotgun (WGS) entry which is preliminary data.</text>
</comment>
<dbReference type="EMBL" id="CAMXCT010000508">
    <property type="protein sequence ID" value="CAI3979717.1"/>
    <property type="molecule type" value="Genomic_DNA"/>
</dbReference>
<dbReference type="AlphaFoldDB" id="A0A9P1FMP9"/>
<reference evidence="1" key="1">
    <citation type="submission" date="2022-10" db="EMBL/GenBank/DDBJ databases">
        <authorList>
            <person name="Chen Y."/>
            <person name="Dougan E. K."/>
            <person name="Chan C."/>
            <person name="Rhodes N."/>
            <person name="Thang M."/>
        </authorList>
    </citation>
    <scope>NUCLEOTIDE SEQUENCE</scope>
</reference>
<evidence type="ECO:0000313" key="2">
    <source>
        <dbReference type="EMBL" id="CAL1133092.1"/>
    </source>
</evidence>
<accession>A0A9P1FMP9</accession>
<dbReference type="OrthoDB" id="444654at2759"/>
<reference evidence="2" key="2">
    <citation type="submission" date="2024-04" db="EMBL/GenBank/DDBJ databases">
        <authorList>
            <person name="Chen Y."/>
            <person name="Shah S."/>
            <person name="Dougan E. K."/>
            <person name="Thang M."/>
            <person name="Chan C."/>
        </authorList>
    </citation>
    <scope>NUCLEOTIDE SEQUENCE [LARGE SCALE GENOMIC DNA]</scope>
</reference>
<name>A0A9P1FMP9_9DINO</name>
<sequence length="194" mass="22385">LGQKIPMLRSRGSTRRHFLRPQGWDGYRSTREGNRLARRLCYLLELAYRKGCYYIVEQPVSSLLFCYKPLRRLLKRHGAIRVTCALGAYHAPTLKQVILWGTAPFLSDLALQPSPFKRSQLRKVRSFLKLETTKVYIDGKGRKRCVRAPCAVCALVYPNCQNTARPFKGKMFNFTLFRDIPIILPARDVPKKTP</sequence>
<evidence type="ECO:0000313" key="1">
    <source>
        <dbReference type="EMBL" id="CAI3979717.1"/>
    </source>
</evidence>
<feature type="non-terminal residue" evidence="1">
    <location>
        <position position="1"/>
    </location>
</feature>
<gene>
    <name evidence="1" type="ORF">C1SCF055_LOCUS7651</name>
</gene>
<dbReference type="EMBL" id="CAMXCT030000508">
    <property type="protein sequence ID" value="CAL4767029.1"/>
    <property type="molecule type" value="Genomic_DNA"/>
</dbReference>
<proteinExistence type="predicted"/>
<dbReference type="EMBL" id="CAMXCT020000508">
    <property type="protein sequence ID" value="CAL1133092.1"/>
    <property type="molecule type" value="Genomic_DNA"/>
</dbReference>
<keyword evidence="3" id="KW-1185">Reference proteome</keyword>
<protein>
    <submittedName>
        <fullName evidence="1">Uncharacterized protein</fullName>
    </submittedName>
</protein>